<dbReference type="Gene3D" id="1.25.40.20">
    <property type="entry name" value="Ankyrin repeat-containing domain"/>
    <property type="match status" value="4"/>
</dbReference>
<dbReference type="InterPro" id="IPR035994">
    <property type="entry name" value="Nucleoside_phosphorylase_sf"/>
</dbReference>
<dbReference type="PANTHER" id="PTHR46082">
    <property type="entry name" value="ATP/GTP-BINDING PROTEIN-RELATED"/>
    <property type="match status" value="1"/>
</dbReference>
<feature type="repeat" description="ANK" evidence="2">
    <location>
        <begin position="964"/>
        <end position="989"/>
    </location>
</feature>
<dbReference type="SMART" id="SM00248">
    <property type="entry name" value="ANK"/>
    <property type="match status" value="7"/>
</dbReference>
<dbReference type="SUPFAM" id="SSF53167">
    <property type="entry name" value="Purine and uridine phosphorylases"/>
    <property type="match status" value="1"/>
</dbReference>
<dbReference type="InterPro" id="IPR000845">
    <property type="entry name" value="Nucleoside_phosphorylase_d"/>
</dbReference>
<proteinExistence type="predicted"/>
<keyword evidence="1" id="KW-0677">Repeat</keyword>
<evidence type="ECO:0000259" key="5">
    <source>
        <dbReference type="Pfam" id="PF24883"/>
    </source>
</evidence>
<dbReference type="InterPro" id="IPR002110">
    <property type="entry name" value="Ankyrin_rpt"/>
</dbReference>
<dbReference type="GO" id="GO:0003824">
    <property type="term" value="F:catalytic activity"/>
    <property type="evidence" value="ECO:0007669"/>
    <property type="project" value="InterPro"/>
</dbReference>
<dbReference type="InterPro" id="IPR036770">
    <property type="entry name" value="Ankyrin_rpt-contain_sf"/>
</dbReference>
<dbReference type="Pfam" id="PF24883">
    <property type="entry name" value="NPHP3_N"/>
    <property type="match status" value="1"/>
</dbReference>
<dbReference type="EMBL" id="MSFM01000013">
    <property type="protein sequence ID" value="PKY00847.1"/>
    <property type="molecule type" value="Genomic_DNA"/>
</dbReference>
<dbReference type="GO" id="GO:0009116">
    <property type="term" value="P:nucleoside metabolic process"/>
    <property type="evidence" value="ECO:0007669"/>
    <property type="project" value="InterPro"/>
</dbReference>
<evidence type="ECO:0000259" key="4">
    <source>
        <dbReference type="Pfam" id="PF01048"/>
    </source>
</evidence>
<feature type="region of interest" description="Disordered" evidence="3">
    <location>
        <begin position="1311"/>
        <end position="1338"/>
    </location>
</feature>
<reference evidence="6" key="1">
    <citation type="submission" date="2016-12" db="EMBL/GenBank/DDBJ databases">
        <title>The genomes of Aspergillus section Nigri reveals drivers in fungal speciation.</title>
        <authorList>
            <consortium name="DOE Joint Genome Institute"/>
            <person name="Vesth T.C."/>
            <person name="Nybo J."/>
            <person name="Theobald S."/>
            <person name="Brandl J."/>
            <person name="Frisvad J.C."/>
            <person name="Nielsen K.F."/>
            <person name="Lyhne E.K."/>
            <person name="Kogle M.E."/>
            <person name="Kuo A."/>
            <person name="Riley R."/>
            <person name="Clum A."/>
            <person name="Nolan M."/>
            <person name="Lipzen A."/>
            <person name="Salamov A."/>
            <person name="Henrissat B."/>
            <person name="Wiebenga A."/>
            <person name="De vries R.P."/>
            <person name="Grigoriev I.V."/>
            <person name="Mortensen U.H."/>
            <person name="Andersen M.R."/>
            <person name="Baker S.E."/>
        </authorList>
    </citation>
    <scope>NUCLEOTIDE SEQUENCE</scope>
    <source>
        <strain evidence="6">IBT 28561</strain>
    </source>
</reference>
<feature type="compositionally biased region" description="Basic and acidic residues" evidence="3">
    <location>
        <begin position="1318"/>
        <end position="1332"/>
    </location>
</feature>
<comment type="caution">
    <text evidence="6">The sequence shown here is derived from an EMBL/GenBank/DDBJ whole genome shotgun (WGS) entry which is preliminary data.</text>
</comment>
<evidence type="ECO:0000313" key="7">
    <source>
        <dbReference type="Proteomes" id="UP000234254"/>
    </source>
</evidence>
<dbReference type="GeneID" id="36549071"/>
<feature type="domain" description="Nephrocystin 3-like N-terminal" evidence="5">
    <location>
        <begin position="374"/>
        <end position="481"/>
    </location>
</feature>
<dbReference type="PROSITE" id="PS50088">
    <property type="entry name" value="ANK_REPEAT"/>
    <property type="match status" value="2"/>
</dbReference>
<dbReference type="Pfam" id="PF12796">
    <property type="entry name" value="Ank_2"/>
    <property type="match status" value="3"/>
</dbReference>
<feature type="non-terminal residue" evidence="6">
    <location>
        <position position="1338"/>
    </location>
</feature>
<keyword evidence="2" id="KW-0040">ANK repeat</keyword>
<sequence length="1338" mass="148120">MATFSPDAYTVGWFCVLRVEVQAARAMLDEEHNPPNTPYDENSYFLGRMGEHNIVIVGVVVKGRASLAEAAVNMIRTFKQIRFGLKVGIAGGAVNATDPRGFPSDILLGDVVISRPDGGHGGILQYDQGTKYPGRYEIKSHLNRPQTLLISATGKLELDHDDGRGKMQKYIAQAIAKIRKGEEYFSFPGRERDLLFETPYHHAAGSSINCCDKCDRTHLVTNRESRTAPSVHYGLVASADTLLRDGELRDEMHERHEVLCFEMEAAGLANRFPCLAICGIADYADTHKNKQWQPYAAVTAAAYARDLLGVISPQAVEESESEQCTLHFHVQGADEKPRALSGIETVLDAAQRSKILEWLSPLETPTENRNLTDLCANIAKHLRTSFPSRPVIAIYLSDQPRIRKMQTPDAILGYIVRQLIQFNPKVDLPSTLTDAHGSHASRTEAFLRQILEELLAKFERTYLIVDGLNQCSAEVVDVAKIYPMKLIQDGVGLSLLTTSLGYRETTAVVNCDICNRQNIAVYFHCDCNDGDFDICLACKDKGKACPQDHKGTEYDTVRVEVRARDEELGLYCQSRLKHIPRSCGDLRDARLHHFPPHEPAAVGYLHNKPDLLHEVAQNIASKAQGKFLLAKLWTEKLLSLPVKPKTEQQLLDELDYMPFGHLKGYCKGRIETLKLYKDEPELEVAFQTLTYVAVALRALPLLAIQHALALTSDSGDIGNLNLHPRTYILRATNGLITVDKGDVEHSFVRLLHDTLRPVFREFEHEPRLKNANSAMASLCMDYFRHEQFDAHCESLDSYPFLVYALQHWGDHVRLAALEGDSTLEGKAWRLLQDTQLVAKLTRAGHGLKGLGTFIHEGVSAAHLCAWFGLAGLVCRLKGDNLDAQEPRHGCSPLRYACLKGHSDTVEQFLKLGVAIEDVTLVDSIQGIPRTKAPRLDEEQKRRIEIVDILLKTKKVNVNARVGRKSRTALMVAVRNGHHDLVRCLLRNDAIDLDARDADDRTAVSYAVYKQRSWYRSQRPLKQARGDFMLNLLLEQGADPNTRDSTGRTVLALAVATGNSLAVKALLDTGSLDLTSEKYILHLASAAAYPEIIRHLHVALGQKTGCTPDINAPDEDGLRPLHYASLSRSTRAADAAKTLLDIGADPDRVDVRGCTPYETAFLADQTNVITAFSPRAIHSSRTKPITDLPALTLARNCHWTLLKDLVIAARPDVAHRDILTGDTVLHVAAAANQRDVVSALLAQSNLHMVSKVDHHSQTALHLAQSADIARTLVQHGCDPEHVDYDGDTALSLARQKRPRRGLAAYLAGIKQSRAASGDSDSKRPVARGTHDVPSRNAAP</sequence>
<evidence type="ECO:0000256" key="3">
    <source>
        <dbReference type="SAM" id="MobiDB-lite"/>
    </source>
</evidence>
<accession>A0A2I1CTA6</accession>
<dbReference type="RefSeq" id="XP_024689441.1">
    <property type="nucleotide sequence ID" value="XM_024841547.1"/>
</dbReference>
<dbReference type="InterPro" id="IPR056884">
    <property type="entry name" value="NPHP3-like_N"/>
</dbReference>
<dbReference type="Pfam" id="PF01048">
    <property type="entry name" value="PNP_UDP_1"/>
    <property type="match status" value="1"/>
</dbReference>
<evidence type="ECO:0000256" key="1">
    <source>
        <dbReference type="ARBA" id="ARBA00022737"/>
    </source>
</evidence>
<protein>
    <submittedName>
        <fullName evidence="6">Ankyrin</fullName>
    </submittedName>
</protein>
<name>A0A2I1CTA6_ASPC2</name>
<dbReference type="VEuPathDB" id="FungiDB:P168DRAFT_330150"/>
<keyword evidence="7" id="KW-1185">Reference proteome</keyword>
<evidence type="ECO:0000256" key="2">
    <source>
        <dbReference type="PROSITE-ProRule" id="PRU00023"/>
    </source>
</evidence>
<gene>
    <name evidence="6" type="ORF">P168DRAFT_330150</name>
</gene>
<dbReference type="SUPFAM" id="SSF48403">
    <property type="entry name" value="Ankyrin repeat"/>
    <property type="match status" value="1"/>
</dbReference>
<dbReference type="InterPro" id="IPR053137">
    <property type="entry name" value="NLR-like"/>
</dbReference>
<dbReference type="PANTHER" id="PTHR46082:SF11">
    <property type="entry name" value="AAA+ ATPASE DOMAIN-CONTAINING PROTEIN-RELATED"/>
    <property type="match status" value="1"/>
</dbReference>
<dbReference type="Proteomes" id="UP000234254">
    <property type="component" value="Unassembled WGS sequence"/>
</dbReference>
<feature type="domain" description="Nucleoside phosphorylase" evidence="4">
    <location>
        <begin position="34"/>
        <end position="292"/>
    </location>
</feature>
<evidence type="ECO:0000313" key="6">
    <source>
        <dbReference type="EMBL" id="PKY00847.1"/>
    </source>
</evidence>
<dbReference type="PROSITE" id="PS50297">
    <property type="entry name" value="ANK_REP_REGION"/>
    <property type="match status" value="2"/>
</dbReference>
<feature type="repeat" description="ANK" evidence="2">
    <location>
        <begin position="1115"/>
        <end position="1150"/>
    </location>
</feature>
<dbReference type="OrthoDB" id="195446at2759"/>
<dbReference type="Gene3D" id="3.40.50.1580">
    <property type="entry name" value="Nucleoside phosphorylase domain"/>
    <property type="match status" value="1"/>
</dbReference>
<organism evidence="6 7">
    <name type="scientific">Aspergillus campestris (strain IBT 28561)</name>
    <dbReference type="NCBI Taxonomy" id="1392248"/>
    <lineage>
        <taxon>Eukaryota</taxon>
        <taxon>Fungi</taxon>
        <taxon>Dikarya</taxon>
        <taxon>Ascomycota</taxon>
        <taxon>Pezizomycotina</taxon>
        <taxon>Eurotiomycetes</taxon>
        <taxon>Eurotiomycetidae</taxon>
        <taxon>Eurotiales</taxon>
        <taxon>Aspergillaceae</taxon>
        <taxon>Aspergillus</taxon>
        <taxon>Aspergillus subgen. Circumdati</taxon>
    </lineage>
</organism>